<name>A0A8H7XNQ6_PSICU</name>
<protein>
    <submittedName>
        <fullName evidence="2">Uncharacterized protein</fullName>
    </submittedName>
</protein>
<dbReference type="EMBL" id="JAFIQS010000010">
    <property type="protein sequence ID" value="KAG5164980.1"/>
    <property type="molecule type" value="Genomic_DNA"/>
</dbReference>
<organism evidence="2">
    <name type="scientific">Psilocybe cubensis</name>
    <name type="common">Psychedelic mushroom</name>
    <name type="synonym">Stropharia cubensis</name>
    <dbReference type="NCBI Taxonomy" id="181762"/>
    <lineage>
        <taxon>Eukaryota</taxon>
        <taxon>Fungi</taxon>
        <taxon>Dikarya</taxon>
        <taxon>Basidiomycota</taxon>
        <taxon>Agaricomycotina</taxon>
        <taxon>Agaricomycetes</taxon>
        <taxon>Agaricomycetidae</taxon>
        <taxon>Agaricales</taxon>
        <taxon>Agaricineae</taxon>
        <taxon>Strophariaceae</taxon>
        <taxon>Psilocybe</taxon>
    </lineage>
</organism>
<dbReference type="AlphaFoldDB" id="A0A8H7XNQ6"/>
<gene>
    <name evidence="2" type="ORF">JR316_009673</name>
</gene>
<evidence type="ECO:0000313" key="2">
    <source>
        <dbReference type="EMBL" id="KAG5164980.1"/>
    </source>
</evidence>
<evidence type="ECO:0000256" key="1">
    <source>
        <dbReference type="SAM" id="MobiDB-lite"/>
    </source>
</evidence>
<proteinExistence type="predicted"/>
<comment type="caution">
    <text evidence="2">The sequence shown here is derived from an EMBL/GenBank/DDBJ whole genome shotgun (WGS) entry which is preliminary data.</text>
</comment>
<sequence>MGPASLTGILGPLVSPTLTSTLPPPFLPETATPQLPSANKKPKDRWAREACPTTHPTFIGSSFLITGGQFYPHSPLRITPNPFSSIHRRFQRCHSPSPISEHFSSGLVSATRIPYSQPPSKPTSTTVLLTTQIQVPESHSDNPLLHSQSCKQVRPFRLPSFRKSATRFRSFIRRVKARLKEISS</sequence>
<feature type="region of interest" description="Disordered" evidence="1">
    <location>
        <begin position="21"/>
        <end position="44"/>
    </location>
</feature>
<reference evidence="2" key="1">
    <citation type="submission" date="2021-02" db="EMBL/GenBank/DDBJ databases">
        <title>Psilocybe cubensis genome.</title>
        <authorList>
            <person name="Mckernan K.J."/>
            <person name="Crawford S."/>
            <person name="Trippe A."/>
            <person name="Kane L.T."/>
            <person name="Mclaughlin S."/>
        </authorList>
    </citation>
    <scope>NUCLEOTIDE SEQUENCE [LARGE SCALE GENOMIC DNA]</scope>
    <source>
        <strain evidence="2">MGC-MH-2018</strain>
    </source>
</reference>
<accession>A0A8H7XNQ6</accession>